<dbReference type="GO" id="GO:0005886">
    <property type="term" value="C:plasma membrane"/>
    <property type="evidence" value="ECO:0007669"/>
    <property type="project" value="TreeGrafter"/>
</dbReference>
<dbReference type="GO" id="GO:0030182">
    <property type="term" value="P:neuron differentiation"/>
    <property type="evidence" value="ECO:0007669"/>
    <property type="project" value="UniProtKB-ARBA"/>
</dbReference>
<keyword evidence="7" id="KW-0829">Tyrosine-protein kinase</keyword>
<dbReference type="GO" id="GO:0043235">
    <property type="term" value="C:receptor complex"/>
    <property type="evidence" value="ECO:0007669"/>
    <property type="project" value="TreeGrafter"/>
</dbReference>
<dbReference type="EMBL" id="JAODUP010001341">
    <property type="protein sequence ID" value="KAK2140480.1"/>
    <property type="molecule type" value="Genomic_DNA"/>
</dbReference>
<comment type="subcellular location">
    <subcellularLocation>
        <location evidence="1">Endomembrane system</location>
    </subcellularLocation>
</comment>
<evidence type="ECO:0000256" key="3">
    <source>
        <dbReference type="ARBA" id="ARBA00022741"/>
    </source>
</evidence>
<dbReference type="Pfam" id="PF07714">
    <property type="entry name" value="PK_Tyr_Ser-Thr"/>
    <property type="match status" value="1"/>
</dbReference>
<dbReference type="GO" id="GO:0004714">
    <property type="term" value="F:transmembrane receptor protein tyrosine kinase activity"/>
    <property type="evidence" value="ECO:0007669"/>
    <property type="project" value="TreeGrafter"/>
</dbReference>
<dbReference type="InterPro" id="IPR008266">
    <property type="entry name" value="Tyr_kinase_AS"/>
</dbReference>
<keyword evidence="10" id="KW-1185">Reference proteome</keyword>
<dbReference type="InterPro" id="IPR011009">
    <property type="entry name" value="Kinase-like_dom_sf"/>
</dbReference>
<dbReference type="InterPro" id="IPR050122">
    <property type="entry name" value="RTK"/>
</dbReference>
<dbReference type="PANTHER" id="PTHR24416">
    <property type="entry name" value="TYROSINE-PROTEIN KINASE RECEPTOR"/>
    <property type="match status" value="1"/>
</dbReference>
<dbReference type="GO" id="GO:0007169">
    <property type="term" value="P:cell surface receptor protein tyrosine kinase signaling pathway"/>
    <property type="evidence" value="ECO:0007669"/>
    <property type="project" value="TreeGrafter"/>
</dbReference>
<dbReference type="GO" id="GO:0048468">
    <property type="term" value="P:cell development"/>
    <property type="evidence" value="ECO:0007669"/>
    <property type="project" value="UniProtKB-ARBA"/>
</dbReference>
<evidence type="ECO:0000259" key="8">
    <source>
        <dbReference type="PROSITE" id="PS50011"/>
    </source>
</evidence>
<keyword evidence="5" id="KW-0067">ATP-binding</keyword>
<accession>A0AAD9IUS3</accession>
<dbReference type="PRINTS" id="PR00109">
    <property type="entry name" value="TYRKINASE"/>
</dbReference>
<dbReference type="PANTHER" id="PTHR24416:SF631">
    <property type="entry name" value="SERINE_THREONINE_TYROSINE KINASE 1"/>
    <property type="match status" value="1"/>
</dbReference>
<evidence type="ECO:0000256" key="6">
    <source>
        <dbReference type="ARBA" id="ARBA00023136"/>
    </source>
</evidence>
<feature type="domain" description="Protein kinase" evidence="8">
    <location>
        <begin position="1"/>
        <end position="274"/>
    </location>
</feature>
<dbReference type="InterPro" id="IPR000719">
    <property type="entry name" value="Prot_kinase_dom"/>
</dbReference>
<dbReference type="GO" id="GO:0012505">
    <property type="term" value="C:endomembrane system"/>
    <property type="evidence" value="ECO:0007669"/>
    <property type="project" value="UniProtKB-SubCell"/>
</dbReference>
<dbReference type="SMART" id="SM00219">
    <property type="entry name" value="TyrKc"/>
    <property type="match status" value="1"/>
</dbReference>
<comment type="caution">
    <text evidence="9">The sequence shown here is derived from an EMBL/GenBank/DDBJ whole genome shotgun (WGS) entry which is preliminary data.</text>
</comment>
<reference evidence="9" key="1">
    <citation type="journal article" date="2023" name="Mol. Biol. Evol.">
        <title>Third-Generation Sequencing Reveals the Adaptive Role of the Epigenome in Three Deep-Sea Polychaetes.</title>
        <authorList>
            <person name="Perez M."/>
            <person name="Aroh O."/>
            <person name="Sun Y."/>
            <person name="Lan Y."/>
            <person name="Juniper S.K."/>
            <person name="Young C.R."/>
            <person name="Angers B."/>
            <person name="Qian P.Y."/>
        </authorList>
    </citation>
    <scope>NUCLEOTIDE SEQUENCE</scope>
    <source>
        <strain evidence="9">P08H-3</strain>
    </source>
</reference>
<gene>
    <name evidence="9" type="ORF">LSH36_1342g00044</name>
</gene>
<organism evidence="9 10">
    <name type="scientific">Paralvinella palmiformis</name>
    <dbReference type="NCBI Taxonomy" id="53620"/>
    <lineage>
        <taxon>Eukaryota</taxon>
        <taxon>Metazoa</taxon>
        <taxon>Spiralia</taxon>
        <taxon>Lophotrochozoa</taxon>
        <taxon>Annelida</taxon>
        <taxon>Polychaeta</taxon>
        <taxon>Sedentaria</taxon>
        <taxon>Canalipalpata</taxon>
        <taxon>Terebellida</taxon>
        <taxon>Terebelliformia</taxon>
        <taxon>Alvinellidae</taxon>
        <taxon>Paralvinella</taxon>
    </lineage>
</organism>
<evidence type="ECO:0000313" key="10">
    <source>
        <dbReference type="Proteomes" id="UP001208570"/>
    </source>
</evidence>
<dbReference type="GO" id="GO:0005524">
    <property type="term" value="F:ATP binding"/>
    <property type="evidence" value="ECO:0007669"/>
    <property type="project" value="UniProtKB-KW"/>
</dbReference>
<evidence type="ECO:0000256" key="2">
    <source>
        <dbReference type="ARBA" id="ARBA00022679"/>
    </source>
</evidence>
<dbReference type="AlphaFoldDB" id="A0AAD9IUS3"/>
<evidence type="ECO:0000256" key="5">
    <source>
        <dbReference type="ARBA" id="ARBA00022840"/>
    </source>
</evidence>
<evidence type="ECO:0000256" key="1">
    <source>
        <dbReference type="ARBA" id="ARBA00004308"/>
    </source>
</evidence>
<dbReference type="PROSITE" id="PS50011">
    <property type="entry name" value="PROTEIN_KINASE_DOM"/>
    <property type="match status" value="1"/>
</dbReference>
<dbReference type="FunFam" id="1.10.510.10:FF:001512">
    <property type="entry name" value="Receptor tyrosine-protein kinase erbB-2"/>
    <property type="match status" value="1"/>
</dbReference>
<dbReference type="PROSITE" id="PS00109">
    <property type="entry name" value="PROTEIN_KINASE_TYR"/>
    <property type="match status" value="1"/>
</dbReference>
<dbReference type="Gene3D" id="1.10.510.10">
    <property type="entry name" value="Transferase(Phosphotransferase) domain 1"/>
    <property type="match status" value="1"/>
</dbReference>
<dbReference type="InterPro" id="IPR001245">
    <property type="entry name" value="Ser-Thr/Tyr_kinase_cat_dom"/>
</dbReference>
<keyword evidence="3" id="KW-0547">Nucleotide-binding</keyword>
<keyword evidence="2" id="KW-0808">Transferase</keyword>
<evidence type="ECO:0000256" key="4">
    <source>
        <dbReference type="ARBA" id="ARBA00022777"/>
    </source>
</evidence>
<sequence>MQNILDNRTGHYEKDADGLCTRLTQPVEKQGKLEYSVDQKTFEEQGWVIQPEDLTLCNFIGGGDFASKSLQHPNLVKLIGVVTGGPNIQIITEYMAKGNLLEYLRSRDQTIITNEDQIKFASDTCRGMAYLESKNLVHRDLAARNVLINEEGVAKVSDFALTKPVDANMDDDRLPIKWTAPEALRECIFTNKSDMWSFGILLWEIYSFGREPYPGIPLEDVVSYINDGNQNERPDGCPEEIYKIMQQTWNLDAKLRPTFNCLRFMLELMRAPAI</sequence>
<evidence type="ECO:0000313" key="9">
    <source>
        <dbReference type="EMBL" id="KAK2140480.1"/>
    </source>
</evidence>
<keyword evidence="6" id="KW-0472">Membrane</keyword>
<name>A0AAD9IUS3_9ANNE</name>
<evidence type="ECO:0000256" key="7">
    <source>
        <dbReference type="ARBA" id="ARBA00023137"/>
    </source>
</evidence>
<keyword evidence="4" id="KW-0418">Kinase</keyword>
<protein>
    <recommendedName>
        <fullName evidence="8">Protein kinase domain-containing protein</fullName>
    </recommendedName>
</protein>
<dbReference type="GO" id="GO:0050793">
    <property type="term" value="P:regulation of developmental process"/>
    <property type="evidence" value="ECO:0007669"/>
    <property type="project" value="UniProtKB-ARBA"/>
</dbReference>
<dbReference type="SUPFAM" id="SSF56112">
    <property type="entry name" value="Protein kinase-like (PK-like)"/>
    <property type="match status" value="1"/>
</dbReference>
<dbReference type="Proteomes" id="UP001208570">
    <property type="component" value="Unassembled WGS sequence"/>
</dbReference>
<proteinExistence type="predicted"/>
<dbReference type="InterPro" id="IPR020635">
    <property type="entry name" value="Tyr_kinase_cat_dom"/>
</dbReference>